<evidence type="ECO:0000256" key="1">
    <source>
        <dbReference type="ARBA" id="ARBA00022801"/>
    </source>
</evidence>
<organism evidence="4 5">
    <name type="scientific">Syntrophus gentianae</name>
    <dbReference type="NCBI Taxonomy" id="43775"/>
    <lineage>
        <taxon>Bacteria</taxon>
        <taxon>Pseudomonadati</taxon>
        <taxon>Thermodesulfobacteriota</taxon>
        <taxon>Syntrophia</taxon>
        <taxon>Syntrophales</taxon>
        <taxon>Syntrophaceae</taxon>
        <taxon>Syntrophus</taxon>
    </lineage>
</organism>
<dbReference type="Pfam" id="PF00672">
    <property type="entry name" value="HAMP"/>
    <property type="match status" value="1"/>
</dbReference>
<dbReference type="CDD" id="cd06225">
    <property type="entry name" value="HAMP"/>
    <property type="match status" value="1"/>
</dbReference>
<keyword evidence="1" id="KW-0378">Hydrolase</keyword>
<dbReference type="PANTHER" id="PTHR43156">
    <property type="entry name" value="STAGE II SPORULATION PROTEIN E-RELATED"/>
    <property type="match status" value="1"/>
</dbReference>
<dbReference type="InterPro" id="IPR029151">
    <property type="entry name" value="Sensor-like_sf"/>
</dbReference>
<keyword evidence="2" id="KW-1133">Transmembrane helix</keyword>
<dbReference type="Pfam" id="PF22673">
    <property type="entry name" value="MCP-like_PDC_1"/>
    <property type="match status" value="1"/>
</dbReference>
<keyword evidence="5" id="KW-1185">Reference proteome</keyword>
<dbReference type="InterPro" id="IPR003660">
    <property type="entry name" value="HAMP_dom"/>
</dbReference>
<dbReference type="SMART" id="SM00331">
    <property type="entry name" value="PP2C_SIG"/>
    <property type="match status" value="1"/>
</dbReference>
<keyword evidence="2" id="KW-0812">Transmembrane</keyword>
<name>A0A1H7U8I4_9BACT</name>
<dbReference type="Gene3D" id="3.30.450.20">
    <property type="entry name" value="PAS domain"/>
    <property type="match status" value="2"/>
</dbReference>
<feature type="transmembrane region" description="Helical" evidence="2">
    <location>
        <begin position="26"/>
        <end position="45"/>
    </location>
</feature>
<dbReference type="InterPro" id="IPR052016">
    <property type="entry name" value="Bact_Sigma-Reg"/>
</dbReference>
<evidence type="ECO:0000259" key="3">
    <source>
        <dbReference type="PROSITE" id="PS50885"/>
    </source>
</evidence>
<dbReference type="Gene3D" id="6.10.340.10">
    <property type="match status" value="1"/>
</dbReference>
<dbReference type="SUPFAM" id="SSF103190">
    <property type="entry name" value="Sensory domain-like"/>
    <property type="match status" value="1"/>
</dbReference>
<dbReference type="InterPro" id="IPR001932">
    <property type="entry name" value="PPM-type_phosphatase-like_dom"/>
</dbReference>
<dbReference type="Gene3D" id="3.60.40.10">
    <property type="entry name" value="PPM-type phosphatase domain"/>
    <property type="match status" value="1"/>
</dbReference>
<dbReference type="InterPro" id="IPR036457">
    <property type="entry name" value="PPM-type-like_dom_sf"/>
</dbReference>
<dbReference type="EMBL" id="FOBS01000001">
    <property type="protein sequence ID" value="SEL92978.1"/>
    <property type="molecule type" value="Genomic_DNA"/>
</dbReference>
<evidence type="ECO:0000256" key="2">
    <source>
        <dbReference type="SAM" id="Phobius"/>
    </source>
</evidence>
<dbReference type="CDD" id="cd12913">
    <property type="entry name" value="PDC1_MCP_like"/>
    <property type="match status" value="1"/>
</dbReference>
<feature type="domain" description="HAMP" evidence="3">
    <location>
        <begin position="344"/>
        <end position="397"/>
    </location>
</feature>
<feature type="transmembrane region" description="Helical" evidence="2">
    <location>
        <begin position="323"/>
        <end position="342"/>
    </location>
</feature>
<keyword evidence="2" id="KW-0472">Membrane</keyword>
<dbReference type="PROSITE" id="PS50885">
    <property type="entry name" value="HAMP"/>
    <property type="match status" value="1"/>
</dbReference>
<dbReference type="AlphaFoldDB" id="A0A1H7U8I4"/>
<dbReference type="STRING" id="43775.SAMN04489760_10122"/>
<dbReference type="GO" id="GO:0007165">
    <property type="term" value="P:signal transduction"/>
    <property type="evidence" value="ECO:0007669"/>
    <property type="project" value="InterPro"/>
</dbReference>
<accession>A0A1H7U8I4</accession>
<dbReference type="SMART" id="SM00304">
    <property type="entry name" value="HAMP"/>
    <property type="match status" value="1"/>
</dbReference>
<dbReference type="GO" id="GO:0016020">
    <property type="term" value="C:membrane"/>
    <property type="evidence" value="ECO:0007669"/>
    <property type="project" value="InterPro"/>
</dbReference>
<dbReference type="CDD" id="cd12912">
    <property type="entry name" value="PDC2_MCP_like"/>
    <property type="match status" value="1"/>
</dbReference>
<evidence type="ECO:0000313" key="4">
    <source>
        <dbReference type="EMBL" id="SEL92978.1"/>
    </source>
</evidence>
<dbReference type="PANTHER" id="PTHR43156:SF2">
    <property type="entry name" value="STAGE II SPORULATION PROTEIN E"/>
    <property type="match status" value="1"/>
</dbReference>
<gene>
    <name evidence="4" type="ORF">SAMN04489760_10122</name>
</gene>
<reference evidence="4 5" key="1">
    <citation type="submission" date="2016-10" db="EMBL/GenBank/DDBJ databases">
        <authorList>
            <person name="de Groot N.N."/>
        </authorList>
    </citation>
    <scope>NUCLEOTIDE SEQUENCE [LARGE SCALE GENOMIC DNA]</scope>
    <source>
        <strain evidence="4 5">DSM 8423</strain>
    </source>
</reference>
<dbReference type="SUPFAM" id="SSF81606">
    <property type="entry name" value="PP2C-like"/>
    <property type="match status" value="1"/>
</dbReference>
<sequence length="657" mass="73253">MTSSTSTAFVTEAMIKHGLAFKLNRVILTTTAIIFLTAFGYTYLYSRDQILRDTQANAAILTLATINKIETTLNGIEIVPTYLARTLATQEPGDLALQKEVEDFLSTNPEIYGSATAFEPYAFDGKTLYHAPYIFRDNNRLKRISLGSAQYDYFHLDWYQVPKELGRAVWSEPYFDEGGGNIAMATYSVPFYRYVNKKRTFSGVVTADISLDWLLEIVKKLIPEQTGYAFLVSRNGVFVIHPNKAYILRESVFSIAEAQHNPELRRIGRHMTRGGEGFVSLSRNYANEKVWLYYAPLPSLGWSMGIVFPEDVLFAEIHKLNRVKLVIGTAGLSILFFAIVFISGKVTRPLRNLAETTKEIARGNLDLDVPPIASKDEVGELTRSFRDMQSALKEYITNLAETTAAKERIESELKIAHSIQMSFLPKKFPPFPERKEFEIYATLEPAREVGGDLYDFFLLDDEHLFFSIGDVSGKGVPAALFMAVTKTLIKGIGSTPGIQPSDILNAVNAELCIDNESCMFVTMFCGILNFKTGELAFTNAGHNPPVLMPVEGVHRWLEVPPGFILGIMEDESFDTVSITLKPGEALLLYTDGITEAMNGEKQLFSDAALLEAIHSCQSSTLEGLISHIMTSVKRFAGDEPQSDDITVLALRYRGLEI</sequence>
<proteinExistence type="predicted"/>
<protein>
    <submittedName>
        <fullName evidence="4">Sigma-B regulation protein RsbU (Phosphoserine phosphatase)</fullName>
    </submittedName>
</protein>
<dbReference type="Pfam" id="PF07228">
    <property type="entry name" value="SpoIIE"/>
    <property type="match status" value="1"/>
</dbReference>
<evidence type="ECO:0000313" key="5">
    <source>
        <dbReference type="Proteomes" id="UP000198744"/>
    </source>
</evidence>
<dbReference type="Proteomes" id="UP000198744">
    <property type="component" value="Unassembled WGS sequence"/>
</dbReference>
<dbReference type="GO" id="GO:0016791">
    <property type="term" value="F:phosphatase activity"/>
    <property type="evidence" value="ECO:0007669"/>
    <property type="project" value="TreeGrafter"/>
</dbReference>
<dbReference type="SUPFAM" id="SSF158472">
    <property type="entry name" value="HAMP domain-like"/>
    <property type="match status" value="1"/>
</dbReference>